<feature type="domain" description="Tyrosinase copper-binding" evidence="13">
    <location>
        <begin position="303"/>
        <end position="314"/>
    </location>
</feature>
<protein>
    <recommendedName>
        <fullName evidence="3">tyrosinase</fullName>
        <ecNumber evidence="3">1.14.18.1</ecNumber>
    </recommendedName>
</protein>
<dbReference type="InterPro" id="IPR050316">
    <property type="entry name" value="Tyrosinase/Hemocyanin"/>
</dbReference>
<dbReference type="GO" id="GO:0042438">
    <property type="term" value="P:melanin biosynthetic process"/>
    <property type="evidence" value="ECO:0007669"/>
    <property type="project" value="UniProtKB-KW"/>
</dbReference>
<evidence type="ECO:0000256" key="11">
    <source>
        <dbReference type="SAM" id="SignalP"/>
    </source>
</evidence>
<dbReference type="Proteomes" id="UP000447873">
    <property type="component" value="Unassembled WGS sequence"/>
</dbReference>
<evidence type="ECO:0000313" key="14">
    <source>
        <dbReference type="EMBL" id="KAE9973926.1"/>
    </source>
</evidence>
<reference evidence="14 15" key="1">
    <citation type="submission" date="2018-12" db="EMBL/GenBank/DDBJ databases">
        <title>Venturia inaequalis Genome Resource.</title>
        <authorList>
            <person name="Lichtner F.J."/>
        </authorList>
    </citation>
    <scope>NUCLEOTIDE SEQUENCE [LARGE SCALE GENOMIC DNA]</scope>
    <source>
        <strain evidence="14 15">120213</strain>
    </source>
</reference>
<dbReference type="GO" id="GO:0004503">
    <property type="term" value="F:tyrosinase activity"/>
    <property type="evidence" value="ECO:0007669"/>
    <property type="project" value="UniProtKB-EC"/>
</dbReference>
<dbReference type="GO" id="GO:0046872">
    <property type="term" value="F:metal ion binding"/>
    <property type="evidence" value="ECO:0007669"/>
    <property type="project" value="UniProtKB-KW"/>
</dbReference>
<dbReference type="InterPro" id="IPR008922">
    <property type="entry name" value="Di-copper_centre_dom_sf"/>
</dbReference>
<evidence type="ECO:0000256" key="4">
    <source>
        <dbReference type="ARBA" id="ARBA00022723"/>
    </source>
</evidence>
<evidence type="ECO:0000256" key="9">
    <source>
        <dbReference type="ARBA" id="ARBA00048233"/>
    </source>
</evidence>
<comment type="cofactor">
    <cofactor evidence="1">
        <name>Cu(2+)</name>
        <dbReference type="ChEBI" id="CHEBI:29036"/>
    </cofactor>
</comment>
<keyword evidence="6" id="KW-0186">Copper</keyword>
<evidence type="ECO:0000259" key="12">
    <source>
        <dbReference type="PROSITE" id="PS00497"/>
    </source>
</evidence>
<keyword evidence="4" id="KW-0479">Metal-binding</keyword>
<evidence type="ECO:0000256" key="6">
    <source>
        <dbReference type="ARBA" id="ARBA00023008"/>
    </source>
</evidence>
<gene>
    <name evidence="14" type="ORF">EG328_004159</name>
</gene>
<evidence type="ECO:0000256" key="3">
    <source>
        <dbReference type="ARBA" id="ARBA00011906"/>
    </source>
</evidence>
<dbReference type="PANTHER" id="PTHR11474">
    <property type="entry name" value="TYROSINASE FAMILY MEMBER"/>
    <property type="match status" value="1"/>
</dbReference>
<dbReference type="PRINTS" id="PR00092">
    <property type="entry name" value="TYROSINASE"/>
</dbReference>
<dbReference type="SUPFAM" id="SSF48056">
    <property type="entry name" value="Di-copper centre-containing domain"/>
    <property type="match status" value="1"/>
</dbReference>
<comment type="caution">
    <text evidence="14">The sequence shown here is derived from an EMBL/GenBank/DDBJ whole genome shotgun (WGS) entry which is preliminary data.</text>
</comment>
<keyword evidence="8" id="KW-0470">Melanin biosynthesis</keyword>
<evidence type="ECO:0000256" key="7">
    <source>
        <dbReference type="ARBA" id="ARBA00023033"/>
    </source>
</evidence>
<dbReference type="PROSITE" id="PS00498">
    <property type="entry name" value="TYROSINASE_2"/>
    <property type="match status" value="1"/>
</dbReference>
<evidence type="ECO:0000256" key="8">
    <source>
        <dbReference type="ARBA" id="ARBA00023101"/>
    </source>
</evidence>
<feature type="signal peptide" evidence="11">
    <location>
        <begin position="1"/>
        <end position="21"/>
    </location>
</feature>
<comment type="catalytic activity">
    <reaction evidence="10">
        <text>L-tyrosine + O2 = L-dopaquinone + H2O</text>
        <dbReference type="Rhea" id="RHEA:18117"/>
        <dbReference type="ChEBI" id="CHEBI:15377"/>
        <dbReference type="ChEBI" id="CHEBI:15379"/>
        <dbReference type="ChEBI" id="CHEBI:57924"/>
        <dbReference type="ChEBI" id="CHEBI:58315"/>
        <dbReference type="EC" id="1.14.18.1"/>
    </reaction>
</comment>
<comment type="similarity">
    <text evidence="2">Belongs to the tyrosinase family.</text>
</comment>
<dbReference type="PROSITE" id="PS00497">
    <property type="entry name" value="TYROSINASE_1"/>
    <property type="match status" value="1"/>
</dbReference>
<evidence type="ECO:0000256" key="10">
    <source>
        <dbReference type="ARBA" id="ARBA00048881"/>
    </source>
</evidence>
<keyword evidence="5" id="KW-0560">Oxidoreductase</keyword>
<organism evidence="14 15">
    <name type="scientific">Venturia inaequalis</name>
    <name type="common">Apple scab fungus</name>
    <dbReference type="NCBI Taxonomy" id="5025"/>
    <lineage>
        <taxon>Eukaryota</taxon>
        <taxon>Fungi</taxon>
        <taxon>Dikarya</taxon>
        <taxon>Ascomycota</taxon>
        <taxon>Pezizomycotina</taxon>
        <taxon>Dothideomycetes</taxon>
        <taxon>Pleosporomycetidae</taxon>
        <taxon>Venturiales</taxon>
        <taxon>Venturiaceae</taxon>
        <taxon>Venturia</taxon>
    </lineage>
</organism>
<dbReference type="AlphaFoldDB" id="A0A8H3URB4"/>
<comment type="catalytic activity">
    <reaction evidence="9">
        <text>2 L-dopa + O2 = 2 L-dopaquinone + 2 H2O</text>
        <dbReference type="Rhea" id="RHEA:34287"/>
        <dbReference type="ChEBI" id="CHEBI:15377"/>
        <dbReference type="ChEBI" id="CHEBI:15379"/>
        <dbReference type="ChEBI" id="CHEBI:57504"/>
        <dbReference type="ChEBI" id="CHEBI:57924"/>
        <dbReference type="EC" id="1.14.18.1"/>
    </reaction>
</comment>
<dbReference type="InterPro" id="IPR002227">
    <property type="entry name" value="Tyrosinase_Cu-bd"/>
</dbReference>
<dbReference type="Gene3D" id="1.10.1280.10">
    <property type="entry name" value="Di-copper center containing domain from catechol oxidase"/>
    <property type="match status" value="1"/>
</dbReference>
<dbReference type="PANTHER" id="PTHR11474:SF76">
    <property type="entry name" value="SHKT DOMAIN-CONTAINING PROTEIN"/>
    <property type="match status" value="1"/>
</dbReference>
<evidence type="ECO:0000256" key="5">
    <source>
        <dbReference type="ARBA" id="ARBA00023002"/>
    </source>
</evidence>
<keyword evidence="11" id="KW-0732">Signal</keyword>
<dbReference type="Pfam" id="PF18132">
    <property type="entry name" value="Tyrosinase_C"/>
    <property type="match status" value="1"/>
</dbReference>
<keyword evidence="7" id="KW-0503">Monooxygenase</keyword>
<evidence type="ECO:0000313" key="15">
    <source>
        <dbReference type="Proteomes" id="UP000447873"/>
    </source>
</evidence>
<dbReference type="Pfam" id="PF00264">
    <property type="entry name" value="Tyrosinase"/>
    <property type="match status" value="1"/>
</dbReference>
<dbReference type="EMBL" id="WNWS01000230">
    <property type="protein sequence ID" value="KAE9973926.1"/>
    <property type="molecule type" value="Genomic_DNA"/>
</dbReference>
<evidence type="ECO:0000256" key="1">
    <source>
        <dbReference type="ARBA" id="ARBA00001973"/>
    </source>
</evidence>
<feature type="chain" id="PRO_5034654820" description="tyrosinase" evidence="11">
    <location>
        <begin position="22"/>
        <end position="621"/>
    </location>
</feature>
<feature type="domain" description="Tyrosinase copper-binding" evidence="12">
    <location>
        <begin position="106"/>
        <end position="123"/>
    </location>
</feature>
<dbReference type="EC" id="1.14.18.1" evidence="3"/>
<name>A0A8H3URB4_VENIN</name>
<evidence type="ECO:0000259" key="13">
    <source>
        <dbReference type="PROSITE" id="PS00498"/>
    </source>
</evidence>
<dbReference type="InterPro" id="IPR041640">
    <property type="entry name" value="Tyrosinase_C"/>
</dbReference>
<proteinExistence type="inferred from homology"/>
<accession>A0A8H3URB4</accession>
<evidence type="ECO:0000256" key="2">
    <source>
        <dbReference type="ARBA" id="ARBA00009928"/>
    </source>
</evidence>
<sequence>MVSISTTSVALFAALIHTISAFVVTGATGGIGASGERPFRLNIVGMAQSGGPAWDLYILATQRFQALDQKERLSYFQIAGVHGYPQIEWDGVKGTPNPRYPGYANHADIIFLTWHRAYLAAYEQILQQNAIRIANQYPQDTAEQYRDAATTLRIPYWDWASSAAMPDATTRLNITVKTPNGTQTIVNPLAAYRFHPVPTTKELPPAGDFPFSQAPNTVRTPQTDFAAQTSAINSRLVSNANSLRDKVYGLLARQTEFAAFATTAYPASMRNGSLDNIEEIHNQIHALVGGDGHMTFTAFSAFDPIFFIHHAQIDRLWAMWSAINPGSYVIPLKNDQGTFAQPTGTVEDINTPLLPFRSQGSEFHTSATVRDMKDFGYSYPEIVDWEVSATELASNVRTAVNRLYQRQTSLARRRSNVRRGSTKRRDWYINFQGLRQTTTAFAINFFLEEPPAAPQDWATAPNLIVSQIVLADNSIDKVAPQAISQIPLSFSLELAMASGKLNGTDTDSVTAYLENNLLWTASFLNGDGCEPGALDGLDVSVVDQEVVESARMDQFHSYGKYNLHPELSYKRTESVQSGRGELADGVIRGTGQKFVQDSNTVSTATRSVRLGLGLHGIAVAI</sequence>